<evidence type="ECO:0000313" key="4">
    <source>
        <dbReference type="Proteomes" id="UP000007820"/>
    </source>
</evidence>
<evidence type="ECO:0000313" key="3">
    <source>
        <dbReference type="EMBL" id="EGQ14541.1"/>
    </source>
</evidence>
<keyword evidence="1" id="KW-0998">Cell outer membrane</keyword>
<organism evidence="3 4">
    <name type="scientific">Prevotella dentalis (strain ATCC 49559 / DSM 3688 / JCM 13448 / NCTC 12043 / ES 2772)</name>
    <name type="common">Mitsuokella dentalis</name>
    <dbReference type="NCBI Taxonomy" id="908937"/>
    <lineage>
        <taxon>Bacteria</taxon>
        <taxon>Pseudomonadati</taxon>
        <taxon>Bacteroidota</taxon>
        <taxon>Bacteroidia</taxon>
        <taxon>Bacteroidales</taxon>
        <taxon>Prevotellaceae</taxon>
        <taxon>Prevotella</taxon>
    </lineage>
</organism>
<sequence>MRDNLLYIVTFFSQIVRFPHEYLHVSLRLINFVPTLLIIHNHLKKREFMVKRLTMILAGLFLSIGMALAQSQVSGTVVDENGDPVVGAAVRVAGTKTGTVTDVDGKFSISAPSDSRLEISYIGMQQKTVKAGRNIRISLLPDNHQLDEVMVVAYGTQKKSSFTGAASTFKSDNLEKLQVSNVSKALEGTVAGVTIASESGTPGSSAKILVRGIGSISSSQSPLIVVDGVPYEGSLNSLSSQDIETMTVLKDAAANSMYGARGANGVIIITTKGSKAGKAKVTFDARLGINARGVGNYDIISDPGEYYEMMFEAYRNSLISERGYAGANDYAAKHLISDNLKYNIYKGIADDQIINPLTGKLNPNATQRKWTDDWTKDPFRNGVRQEYNVNVTGGTEKTQAYLSAGYLNDEGYMPGSGFERASTRVKVDQQINDHIKVGGNLAYAKTNMRQFADQEGSNYSNIFQFSQGIAPIYPIYLYDKDGGLMYDEDGNRRYDFGTEYVRPYASEANPLAVAEANINKNVRDNLSSRGYFEAKFLNDFTFTLNVAYDVFNENQVNFATPIGGDAKGVGGRGYRYATRRGAFNANQILDWRHLFDKHEVHLMGVHENKKDKYNYFYGHMTQFADFTNPEFANAAQYQELNSYMNEYALEGYLLKGEYSYVDRYYLTASIRRDGSSRFGKDVRWGTFWALGGAWRISEEPWFAGLKKQVSNLKLKASYGTQGNDKILDENENDITHAYHDQYSVDRVNGYPAFSKTLRGNKSLTWEKQAMFNAGFELGLYSRVNVNFDFFVKNNNDMLFRSPLAASEGTPSFVWRNEVNMRNVGFEVDANADIIKNSTVVWNVNLNFTHYKNKLTKLPDSKAGEEFKDGFERGYYWWKKGSSIYNWSGYEYLGVDPKTGKPQYNKYTPDGKGGKTVSVVNNSSEATVVNLNKSAIPDLTGGLGTTVQAYGFDLSVQTAFQLGGWVRDNFYSMLMNTGIDGTNFHKDMFNRWTPTHTDTNIPALNYGVQNARIDGISDFFLIKGSYLSLRNVTLGYTIPKDITGRWGISQLRVYFAGDNMGFISKRKGFDPRQSFSGDNGYHYSPISTYSFGLNLTF</sequence>
<gene>
    <name evidence="3" type="ORF">HMPREF9136_1465</name>
</gene>
<dbReference type="SUPFAM" id="SSF56935">
    <property type="entry name" value="Porins"/>
    <property type="match status" value="1"/>
</dbReference>
<keyword evidence="1" id="KW-1134">Transmembrane beta strand</keyword>
<dbReference type="InterPro" id="IPR037066">
    <property type="entry name" value="Plug_dom_sf"/>
</dbReference>
<dbReference type="InterPro" id="IPR008969">
    <property type="entry name" value="CarboxyPept-like_regulatory"/>
</dbReference>
<dbReference type="FunFam" id="2.170.130.10:FF:000003">
    <property type="entry name" value="SusC/RagA family TonB-linked outer membrane protein"/>
    <property type="match status" value="1"/>
</dbReference>
<keyword evidence="1" id="KW-0813">Transport</keyword>
<accession>F9D3N7</accession>
<protein>
    <recommendedName>
        <fullName evidence="2">TonB-dependent receptor plug domain-containing protein</fullName>
    </recommendedName>
</protein>
<dbReference type="AlphaFoldDB" id="F9D3N7"/>
<comment type="subcellular location">
    <subcellularLocation>
        <location evidence="1">Cell outer membrane</location>
        <topology evidence="1">Multi-pass membrane protein</topology>
    </subcellularLocation>
</comment>
<keyword evidence="1" id="KW-0812">Transmembrane</keyword>
<proteinExistence type="inferred from homology"/>
<dbReference type="STRING" id="908937.Prede_0076"/>
<dbReference type="Pfam" id="PF13715">
    <property type="entry name" value="CarbopepD_reg_2"/>
    <property type="match status" value="1"/>
</dbReference>
<dbReference type="InterPro" id="IPR023996">
    <property type="entry name" value="TonB-dep_OMP_SusC/RagA"/>
</dbReference>
<dbReference type="FunFam" id="2.60.40.1120:FF:000003">
    <property type="entry name" value="Outer membrane protein Omp121"/>
    <property type="match status" value="1"/>
</dbReference>
<dbReference type="eggNOG" id="COG1629">
    <property type="taxonomic scope" value="Bacteria"/>
</dbReference>
<dbReference type="Gene3D" id="2.60.40.1120">
    <property type="entry name" value="Carboxypeptidase-like, regulatory domain"/>
    <property type="match status" value="1"/>
</dbReference>
<keyword evidence="1" id="KW-0472">Membrane</keyword>
<dbReference type="Proteomes" id="UP000007820">
    <property type="component" value="Unassembled WGS sequence"/>
</dbReference>
<name>F9D3N7_PREDD</name>
<dbReference type="InterPro" id="IPR023997">
    <property type="entry name" value="TonB-dep_OMP_SusC/RagA_CS"/>
</dbReference>
<dbReference type="EMBL" id="AFPW01000020">
    <property type="protein sequence ID" value="EGQ14541.1"/>
    <property type="molecule type" value="Genomic_DNA"/>
</dbReference>
<evidence type="ECO:0000256" key="1">
    <source>
        <dbReference type="PROSITE-ProRule" id="PRU01360"/>
    </source>
</evidence>
<dbReference type="GO" id="GO:0009279">
    <property type="term" value="C:cell outer membrane"/>
    <property type="evidence" value="ECO:0007669"/>
    <property type="project" value="UniProtKB-SubCell"/>
</dbReference>
<dbReference type="SUPFAM" id="SSF49464">
    <property type="entry name" value="Carboxypeptidase regulatory domain-like"/>
    <property type="match status" value="1"/>
</dbReference>
<dbReference type="InterPro" id="IPR039426">
    <property type="entry name" value="TonB-dep_rcpt-like"/>
</dbReference>
<dbReference type="InterPro" id="IPR012910">
    <property type="entry name" value="Plug_dom"/>
</dbReference>
<dbReference type="NCBIfam" id="TIGR04056">
    <property type="entry name" value="OMP_RagA_SusC"/>
    <property type="match status" value="1"/>
</dbReference>
<comment type="similarity">
    <text evidence="1">Belongs to the TonB-dependent receptor family.</text>
</comment>
<comment type="caution">
    <text evidence="3">The sequence shown here is derived from an EMBL/GenBank/DDBJ whole genome shotgun (WGS) entry which is preliminary data.</text>
</comment>
<feature type="domain" description="TonB-dependent receptor plug" evidence="2">
    <location>
        <begin position="159"/>
        <end position="266"/>
    </location>
</feature>
<dbReference type="Pfam" id="PF07715">
    <property type="entry name" value="Plug"/>
    <property type="match status" value="1"/>
</dbReference>
<dbReference type="Gene3D" id="2.170.130.10">
    <property type="entry name" value="TonB-dependent receptor, plug domain"/>
    <property type="match status" value="1"/>
</dbReference>
<evidence type="ECO:0000259" key="2">
    <source>
        <dbReference type="Pfam" id="PF07715"/>
    </source>
</evidence>
<dbReference type="PROSITE" id="PS52016">
    <property type="entry name" value="TONB_DEPENDENT_REC_3"/>
    <property type="match status" value="1"/>
</dbReference>
<reference evidence="3 4" key="1">
    <citation type="submission" date="2011-04" db="EMBL/GenBank/DDBJ databases">
        <authorList>
            <person name="Muzny D."/>
            <person name="Qin X."/>
            <person name="Deng J."/>
            <person name="Jiang H."/>
            <person name="Liu Y."/>
            <person name="Qu J."/>
            <person name="Song X.-Z."/>
            <person name="Zhang L."/>
            <person name="Thornton R."/>
            <person name="Coyle M."/>
            <person name="Francisco L."/>
            <person name="Jackson L."/>
            <person name="Javaid M."/>
            <person name="Korchina V."/>
            <person name="Kovar C."/>
            <person name="Mata R."/>
            <person name="Mathew T."/>
            <person name="Ngo R."/>
            <person name="Nguyen L."/>
            <person name="Nguyen N."/>
            <person name="Okwuonu G."/>
            <person name="Ongeri F."/>
            <person name="Pham C."/>
            <person name="Simmons D."/>
            <person name="Wilczek-Boney K."/>
            <person name="Hale W."/>
            <person name="Jakkamsetti A."/>
            <person name="Pham P."/>
            <person name="Ruth R."/>
            <person name="San Lucas F."/>
            <person name="Warren J."/>
            <person name="Zhang J."/>
            <person name="Zhao Z."/>
            <person name="Zhou C."/>
            <person name="Zhu D."/>
            <person name="Lee S."/>
            <person name="Bess C."/>
            <person name="Blankenburg K."/>
            <person name="Forbes L."/>
            <person name="Fu Q."/>
            <person name="Gubbala S."/>
            <person name="Hirani K."/>
            <person name="Jayaseelan J.C."/>
            <person name="Lara F."/>
            <person name="Munidasa M."/>
            <person name="Palculict T."/>
            <person name="Patil S."/>
            <person name="Pu L.-L."/>
            <person name="Saada N."/>
            <person name="Tang L."/>
            <person name="Weissenberger G."/>
            <person name="Zhu Y."/>
            <person name="Hemphill L."/>
            <person name="Shang Y."/>
            <person name="Youmans B."/>
            <person name="Ayvaz T."/>
            <person name="Ross M."/>
            <person name="Santibanez J."/>
            <person name="Aqrawi P."/>
            <person name="Gross S."/>
            <person name="Joshi V."/>
            <person name="Fowler G."/>
            <person name="Nazareth L."/>
            <person name="Reid J."/>
            <person name="Worley K."/>
            <person name="Petrosino J."/>
            <person name="Highlander S."/>
            <person name="Gibbs R."/>
        </authorList>
    </citation>
    <scope>NUCLEOTIDE SEQUENCE [LARGE SCALE GENOMIC DNA]</scope>
    <source>
        <strain evidence="3 4">DSM 3688</strain>
    </source>
</reference>
<dbReference type="NCBIfam" id="TIGR04057">
    <property type="entry name" value="SusC_RagA_signa"/>
    <property type="match status" value="1"/>
</dbReference>